<evidence type="ECO:0000313" key="1">
    <source>
        <dbReference type="EMBL" id="REH52483.1"/>
    </source>
</evidence>
<comment type="caution">
    <text evidence="1">The sequence shown here is derived from an EMBL/GenBank/DDBJ whole genome shotgun (WGS) entry which is preliminary data.</text>
</comment>
<sequence length="604" mass="68992">MKKILLIIVATATFLVSCKLEKKEAVSTPTPENTEFNQLLKDYNEGKLQLNPISATFAGDNRFNDQFPNTLSDEYQAKSNKFFKNYKKKLNNFNDTDLTESQQMSKAVLAWDCDMALAQASYKNDLLMPINQMWTINLTIGQLASGSSAQPFKTVEDYDNWLSRLDKYNTWLQSAKKRMQQGINEGYVLPKSLIKKVIPQFESLTVVKTSSEGITDFSEHLFYSPINALPTDFSDADKTRLTEAYTNILNDKLIPSFKAMHEFLKNDYLTAGRESSGISDIPNGKTYYLHAIKNYTTTNMTAGEIHELGLKEVARILSEMEKVKEQVGFEGNLKEFFDFVRNNKELMPYTESQQIIDNFNAIHEKMKPQLEKLFGNKPKTPFVVKQTEKFREASASAEYNPGSLDGTRPGVFYTPIPDATKYNVFSDEALFLHEAIPGHHYQISLTQENEELPDFRKTLWYSAYGEGWALYTENLGKELGLYTDPYQYFGMLGMEMHRAIRLVVDTGLHAKGWSREKAIQYSLDNEAESEASIISEIERYMANPGQALSYKIGQLKIRELRAKAKKELGDKFDIKEFHNQVLETGCIPLALLENKIDNWITSQN</sequence>
<reference evidence="1 2" key="1">
    <citation type="submission" date="2018-08" db="EMBL/GenBank/DDBJ databases">
        <title>Genomic Encyclopedia of Type Strains, Phase IV (KMG-IV): sequencing the most valuable type-strain genomes for metagenomic binning, comparative biology and taxonomic classification.</title>
        <authorList>
            <person name="Goeker M."/>
        </authorList>
    </citation>
    <scope>NUCLEOTIDE SEQUENCE [LARGE SCALE GENOMIC DNA]</scope>
    <source>
        <strain evidence="1 2">DSM 18841</strain>
    </source>
</reference>
<dbReference type="RefSeq" id="WP_115900830.1">
    <property type="nucleotide sequence ID" value="NZ_QUNS01000003.1"/>
</dbReference>
<evidence type="ECO:0000313" key="2">
    <source>
        <dbReference type="Proteomes" id="UP000256884"/>
    </source>
</evidence>
<name>A0A3E0I1A4_9FLAO</name>
<proteinExistence type="predicted"/>
<accession>A0A3E0I1A4</accession>
<dbReference type="PROSITE" id="PS51257">
    <property type="entry name" value="PROKAR_LIPOPROTEIN"/>
    <property type="match status" value="1"/>
</dbReference>
<protein>
    <submittedName>
        <fullName evidence="1">Uncharacterized protein (DUF885 family)</fullName>
    </submittedName>
</protein>
<dbReference type="OrthoDB" id="9760040at2"/>
<dbReference type="InterPro" id="IPR010281">
    <property type="entry name" value="DUF885"/>
</dbReference>
<keyword evidence="2" id="KW-1185">Reference proteome</keyword>
<dbReference type="Proteomes" id="UP000256884">
    <property type="component" value="Unassembled WGS sequence"/>
</dbReference>
<dbReference type="AlphaFoldDB" id="A0A3E0I1A4"/>
<gene>
    <name evidence="1" type="ORF">C7448_103218</name>
</gene>
<dbReference type="PANTHER" id="PTHR33361">
    <property type="entry name" value="GLR0591 PROTEIN"/>
    <property type="match status" value="1"/>
</dbReference>
<organism evidence="1 2">
    <name type="scientific">Tenacibaculum gallaicum</name>
    <dbReference type="NCBI Taxonomy" id="561505"/>
    <lineage>
        <taxon>Bacteria</taxon>
        <taxon>Pseudomonadati</taxon>
        <taxon>Bacteroidota</taxon>
        <taxon>Flavobacteriia</taxon>
        <taxon>Flavobacteriales</taxon>
        <taxon>Flavobacteriaceae</taxon>
        <taxon>Tenacibaculum</taxon>
    </lineage>
</organism>
<dbReference type="Pfam" id="PF05960">
    <property type="entry name" value="DUF885"/>
    <property type="match status" value="1"/>
</dbReference>
<dbReference type="PANTHER" id="PTHR33361:SF16">
    <property type="entry name" value="DUF885 DOMAIN-CONTAINING PROTEIN"/>
    <property type="match status" value="1"/>
</dbReference>
<dbReference type="EMBL" id="QUNS01000003">
    <property type="protein sequence ID" value="REH52483.1"/>
    <property type="molecule type" value="Genomic_DNA"/>
</dbReference>